<gene>
    <name evidence="3" type="ORF">FGD71_022645</name>
</gene>
<dbReference type="Pfam" id="PF01636">
    <property type="entry name" value="APH"/>
    <property type="match status" value="1"/>
</dbReference>
<dbReference type="SUPFAM" id="SSF56112">
    <property type="entry name" value="Protein kinase-like (PK-like)"/>
    <property type="match status" value="1"/>
</dbReference>
<feature type="domain" description="Aminoglycoside phosphotransferase" evidence="2">
    <location>
        <begin position="104"/>
        <end position="305"/>
    </location>
</feature>
<keyword evidence="3" id="KW-0808">Transferase</keyword>
<evidence type="ECO:0000313" key="4">
    <source>
        <dbReference type="Proteomes" id="UP000317378"/>
    </source>
</evidence>
<feature type="region of interest" description="Disordered" evidence="1">
    <location>
        <begin position="1"/>
        <end position="25"/>
    </location>
</feature>
<dbReference type="InterPro" id="IPR011009">
    <property type="entry name" value="Kinase-like_dom_sf"/>
</dbReference>
<evidence type="ECO:0000256" key="1">
    <source>
        <dbReference type="SAM" id="MobiDB-lite"/>
    </source>
</evidence>
<proteinExistence type="predicted"/>
<dbReference type="Gene3D" id="3.90.1200.10">
    <property type="match status" value="1"/>
</dbReference>
<protein>
    <submittedName>
        <fullName evidence="3">Aminoglycoside phosphotransferase family protein</fullName>
    </submittedName>
</protein>
<organism evidence="3 4">
    <name type="scientific">Streptomyces sporangiiformans</name>
    <dbReference type="NCBI Taxonomy" id="2315329"/>
    <lineage>
        <taxon>Bacteria</taxon>
        <taxon>Bacillati</taxon>
        <taxon>Actinomycetota</taxon>
        <taxon>Actinomycetes</taxon>
        <taxon>Kitasatosporales</taxon>
        <taxon>Streptomycetaceae</taxon>
        <taxon>Streptomyces</taxon>
    </lineage>
</organism>
<sequence>MAGSELGHATAESLRNTDFDETPRPGSAEWVTQVVEAHWGVTLGSAVLRPLASASGERPLSHTSGLWRVSLPWGRDGERAAFVFKAQLNAAAIRPLEFHGLKRRIMKICAEQGVPVAVAVPAVDGSPVVRRDGVDCELAPLLPGTARRTLTSAQAAGVASTGLTLRSVLDGLPDSLVQALEPYPVDPLVEEERWQVALDDALGRLLPLAVHRTDEWGRVIAPVLRQLEHCKPLLDRFVAADGDAARNTSVVHGDLHRHHFLFDELREDRVSAVLDFDNLRLGNRLLDLAWIARTADHVAGTRAVRQRSTTAFVKAAESAGLLGPGETRLLMPTLMAYAVPVVVDIAKDILERDILDDLWIEYLDLLSPAHMTETHALLTG</sequence>
<dbReference type="AlphaFoldDB" id="A0A505DHH1"/>
<evidence type="ECO:0000259" key="2">
    <source>
        <dbReference type="Pfam" id="PF01636"/>
    </source>
</evidence>
<dbReference type="EMBL" id="VCHX02000147">
    <property type="protein sequence ID" value="TPQ20078.1"/>
    <property type="molecule type" value="Genomic_DNA"/>
</dbReference>
<dbReference type="InterPro" id="IPR002575">
    <property type="entry name" value="Aminoglycoside_PTrfase"/>
</dbReference>
<reference evidence="3 4" key="1">
    <citation type="submission" date="2019-06" db="EMBL/GenBank/DDBJ databases">
        <title>Streptomyces sporangiiformans sp. nov., a novel actinomycete isolated from soil in Mount Song.</title>
        <authorList>
            <person name="Han L."/>
        </authorList>
    </citation>
    <scope>NUCLEOTIDE SEQUENCE [LARGE SCALE GENOMIC DNA]</scope>
    <source>
        <strain evidence="3 4">NEAU-SSA 1</strain>
    </source>
</reference>
<accession>A0A505DHH1</accession>
<dbReference type="GO" id="GO:0016740">
    <property type="term" value="F:transferase activity"/>
    <property type="evidence" value="ECO:0007669"/>
    <property type="project" value="UniProtKB-KW"/>
</dbReference>
<evidence type="ECO:0000313" key="3">
    <source>
        <dbReference type="EMBL" id="TPQ20078.1"/>
    </source>
</evidence>
<keyword evidence="4" id="KW-1185">Reference proteome</keyword>
<dbReference type="RefSeq" id="WP_119102328.1">
    <property type="nucleotide sequence ID" value="NZ_QXMJ01000147.1"/>
</dbReference>
<name>A0A505DHH1_9ACTN</name>
<dbReference type="OrthoDB" id="4103808at2"/>
<comment type="caution">
    <text evidence="3">The sequence shown here is derived from an EMBL/GenBank/DDBJ whole genome shotgun (WGS) entry which is preliminary data.</text>
</comment>
<dbReference type="Proteomes" id="UP000317378">
    <property type="component" value="Unassembled WGS sequence"/>
</dbReference>